<dbReference type="RefSeq" id="WP_215917674.1">
    <property type="nucleotide sequence ID" value="NZ_JAHKNI010000004.1"/>
</dbReference>
<feature type="transmembrane region" description="Helical" evidence="1">
    <location>
        <begin position="196"/>
        <end position="215"/>
    </location>
</feature>
<evidence type="ECO:0000313" key="2">
    <source>
        <dbReference type="EMBL" id="MBU3062788.1"/>
    </source>
</evidence>
<comment type="caution">
    <text evidence="2">The sequence shown here is derived from an EMBL/GenBank/DDBJ whole genome shotgun (WGS) entry which is preliminary data.</text>
</comment>
<feature type="transmembrane region" description="Helical" evidence="1">
    <location>
        <begin position="160"/>
        <end position="184"/>
    </location>
</feature>
<keyword evidence="1" id="KW-0472">Membrane</keyword>
<evidence type="ECO:0008006" key="4">
    <source>
        <dbReference type="Google" id="ProtNLM"/>
    </source>
</evidence>
<keyword evidence="3" id="KW-1185">Reference proteome</keyword>
<sequence length="320" mass="35397">MNSVVQLALAVPGLMISVLLVDRVRMWLGTWPALAVAVVWLLFWWFARGAWPKAQTLVRVAEDTWCRPDAADAETLDAAWDSVVRAVGVDRSVCQLAVGKGAYADICAFGDDLIGVTQGALTTLTRSDLEALLALQLGRQLYNTPRVARFVRWTKRPIGWFWLVPTVVAGVAVGLVAGVFAIRLNPHVRARLSWTARKLAYAAFFCGFVAVAAWLCTPIVGLHAALAVALADAVAPYGVWALERHRITRAYRIASELGADFDAHRAATAWLHGRSEDTTGWRWWTACSPVEYRFGVIARRMARSEPYHDVRFRQLPHPGP</sequence>
<evidence type="ECO:0000313" key="3">
    <source>
        <dbReference type="Proteomes" id="UP000733379"/>
    </source>
</evidence>
<protein>
    <recommendedName>
        <fullName evidence="4">Peptidase M48 domain-containing protein</fullName>
    </recommendedName>
</protein>
<accession>A0ABS6B0L0</accession>
<dbReference type="EMBL" id="JAHKNI010000004">
    <property type="protein sequence ID" value="MBU3062788.1"/>
    <property type="molecule type" value="Genomic_DNA"/>
</dbReference>
<feature type="transmembrane region" description="Helical" evidence="1">
    <location>
        <begin position="221"/>
        <end position="242"/>
    </location>
</feature>
<keyword evidence="1" id="KW-1133">Transmembrane helix</keyword>
<proteinExistence type="predicted"/>
<feature type="transmembrane region" description="Helical" evidence="1">
    <location>
        <begin position="6"/>
        <end position="21"/>
    </location>
</feature>
<keyword evidence="1" id="KW-0812">Transmembrane</keyword>
<feature type="transmembrane region" description="Helical" evidence="1">
    <location>
        <begin position="28"/>
        <end position="47"/>
    </location>
</feature>
<evidence type="ECO:0000256" key="1">
    <source>
        <dbReference type="SAM" id="Phobius"/>
    </source>
</evidence>
<organism evidence="2 3">
    <name type="scientific">Nocardia albiluteola</name>
    <dbReference type="NCBI Taxonomy" id="2842303"/>
    <lineage>
        <taxon>Bacteria</taxon>
        <taxon>Bacillati</taxon>
        <taxon>Actinomycetota</taxon>
        <taxon>Actinomycetes</taxon>
        <taxon>Mycobacteriales</taxon>
        <taxon>Nocardiaceae</taxon>
        <taxon>Nocardia</taxon>
    </lineage>
</organism>
<reference evidence="2 3" key="1">
    <citation type="submission" date="2021-06" db="EMBL/GenBank/DDBJ databases">
        <title>Actinomycetes sequencing.</title>
        <authorList>
            <person name="Shan Q."/>
        </authorList>
    </citation>
    <scope>NUCLEOTIDE SEQUENCE [LARGE SCALE GENOMIC DNA]</scope>
    <source>
        <strain evidence="2 3">NEAU-G5</strain>
    </source>
</reference>
<dbReference type="Proteomes" id="UP000733379">
    <property type="component" value="Unassembled WGS sequence"/>
</dbReference>
<gene>
    <name evidence="2" type="ORF">KO481_14815</name>
</gene>
<name>A0ABS6B0L0_9NOCA</name>